<feature type="region of interest" description="Disordered" evidence="1">
    <location>
        <begin position="1"/>
        <end position="23"/>
    </location>
</feature>
<organism evidence="2 3">
    <name type="scientific">Aquilegia coerulea</name>
    <name type="common">Rocky mountain columbine</name>
    <dbReference type="NCBI Taxonomy" id="218851"/>
    <lineage>
        <taxon>Eukaryota</taxon>
        <taxon>Viridiplantae</taxon>
        <taxon>Streptophyta</taxon>
        <taxon>Embryophyta</taxon>
        <taxon>Tracheophyta</taxon>
        <taxon>Spermatophyta</taxon>
        <taxon>Magnoliopsida</taxon>
        <taxon>Ranunculales</taxon>
        <taxon>Ranunculaceae</taxon>
        <taxon>Thalictroideae</taxon>
        <taxon>Aquilegia</taxon>
    </lineage>
</organism>
<feature type="non-terminal residue" evidence="2">
    <location>
        <position position="1"/>
    </location>
</feature>
<name>A0A2G5D954_AQUCA</name>
<protein>
    <submittedName>
        <fullName evidence="2">Uncharacterized protein</fullName>
    </submittedName>
</protein>
<dbReference type="Proteomes" id="UP000230069">
    <property type="component" value="Unassembled WGS sequence"/>
</dbReference>
<proteinExistence type="predicted"/>
<dbReference type="EMBL" id="KZ305042">
    <property type="protein sequence ID" value="PIA40023.1"/>
    <property type="molecule type" value="Genomic_DNA"/>
</dbReference>
<gene>
    <name evidence="2" type="ORF">AQUCO_02500027v1</name>
</gene>
<reference evidence="2 3" key="1">
    <citation type="submission" date="2017-09" db="EMBL/GenBank/DDBJ databases">
        <title>WGS assembly of Aquilegia coerulea Goldsmith.</title>
        <authorList>
            <person name="Hodges S."/>
            <person name="Kramer E."/>
            <person name="Nordborg M."/>
            <person name="Tomkins J."/>
            <person name="Borevitz J."/>
            <person name="Derieg N."/>
            <person name="Yan J."/>
            <person name="Mihaltcheva S."/>
            <person name="Hayes R.D."/>
            <person name="Rokhsar D."/>
        </authorList>
    </citation>
    <scope>NUCLEOTIDE SEQUENCE [LARGE SCALE GENOMIC DNA]</scope>
    <source>
        <strain evidence="3">cv. Goldsmith</strain>
    </source>
</reference>
<evidence type="ECO:0000313" key="3">
    <source>
        <dbReference type="Proteomes" id="UP000230069"/>
    </source>
</evidence>
<dbReference type="AlphaFoldDB" id="A0A2G5D954"/>
<keyword evidence="3" id="KW-1185">Reference proteome</keyword>
<evidence type="ECO:0000256" key="1">
    <source>
        <dbReference type="SAM" id="MobiDB-lite"/>
    </source>
</evidence>
<dbReference type="InParanoid" id="A0A2G5D954"/>
<evidence type="ECO:0000313" key="2">
    <source>
        <dbReference type="EMBL" id="PIA40023.1"/>
    </source>
</evidence>
<accession>A0A2G5D954</accession>
<feature type="compositionally biased region" description="Basic and acidic residues" evidence="1">
    <location>
        <begin position="1"/>
        <end position="15"/>
    </location>
</feature>
<sequence length="212" mass="23748">KKIEKEVEKEHDAEKITSGVQNEDLILDLSSGGENSKLIAGARFGELECKETKAHEATNPGGKAEQCTPCDFSHPLSREVVVSKRKEKCKAGLKQAKDKNPPTDNSLDTAHRFDPCRCRDPYNCGTCSATITALLLHYPQQAAICDLLGKFPKFCRKLMKYEMTTMGDIRKEWRLLSKDLIFELKTKLFLLYETQPGCGRGFHIGCDGCFTL</sequence>